<feature type="region of interest" description="Disordered" evidence="1">
    <location>
        <begin position="81"/>
        <end position="108"/>
    </location>
</feature>
<feature type="compositionally biased region" description="Polar residues" evidence="1">
    <location>
        <begin position="263"/>
        <end position="275"/>
    </location>
</feature>
<protein>
    <submittedName>
        <fullName evidence="2">Uncharacterized protein</fullName>
    </submittedName>
</protein>
<keyword evidence="3" id="KW-1185">Reference proteome</keyword>
<gene>
    <name evidence="2" type="ORF">GRF29_103g1129156</name>
</gene>
<sequence>MDGQSGSEAHLWADWQDVSRLMFIAPGAARCDDWGAEAELIELLTLRWLWRMRAAGRAAAMRRCDDATMRWGVDYTIDADGQGEGSSRSSGRAASTQGPATSCPSRYKRALPRLKPRPRCAGSAAGAALLQCAAPAAAAAAAPPPPPAAFLLQALGPLTRRSSHSHPAAAHASPAYTLELQPPVARCPVARCPQLIPRDNPPVRAQHPPPAAASLVRCSHLSQGPPSPHRLCCIEPRLASAVPRECMLAYADLAIAAHDHPSKLSQRCPPNQSPFRQRRTPGCSAHTLGFPPSGRIVMP</sequence>
<dbReference type="AlphaFoldDB" id="A0AAN6LTU9"/>
<reference evidence="2 3" key="1">
    <citation type="submission" date="2021-02" db="EMBL/GenBank/DDBJ databases">
        <title>Genome assembly of Pseudopithomyces chartarum.</title>
        <authorList>
            <person name="Jauregui R."/>
            <person name="Singh J."/>
            <person name="Voisey C."/>
        </authorList>
    </citation>
    <scope>NUCLEOTIDE SEQUENCE [LARGE SCALE GENOMIC DNA]</scope>
    <source>
        <strain evidence="2 3">AGR01</strain>
    </source>
</reference>
<feature type="region of interest" description="Disordered" evidence="1">
    <location>
        <begin position="262"/>
        <end position="288"/>
    </location>
</feature>
<proteinExistence type="predicted"/>
<evidence type="ECO:0000313" key="3">
    <source>
        <dbReference type="Proteomes" id="UP001280581"/>
    </source>
</evidence>
<comment type="caution">
    <text evidence="2">The sequence shown here is derived from an EMBL/GenBank/DDBJ whole genome shotgun (WGS) entry which is preliminary data.</text>
</comment>
<accession>A0AAN6LTU9</accession>
<organism evidence="2 3">
    <name type="scientific">Pseudopithomyces chartarum</name>
    <dbReference type="NCBI Taxonomy" id="1892770"/>
    <lineage>
        <taxon>Eukaryota</taxon>
        <taxon>Fungi</taxon>
        <taxon>Dikarya</taxon>
        <taxon>Ascomycota</taxon>
        <taxon>Pezizomycotina</taxon>
        <taxon>Dothideomycetes</taxon>
        <taxon>Pleosporomycetidae</taxon>
        <taxon>Pleosporales</taxon>
        <taxon>Massarineae</taxon>
        <taxon>Didymosphaeriaceae</taxon>
        <taxon>Pseudopithomyces</taxon>
    </lineage>
</organism>
<evidence type="ECO:0000256" key="1">
    <source>
        <dbReference type="SAM" id="MobiDB-lite"/>
    </source>
</evidence>
<feature type="compositionally biased region" description="Low complexity" evidence="1">
    <location>
        <begin position="85"/>
        <end position="98"/>
    </location>
</feature>
<evidence type="ECO:0000313" key="2">
    <source>
        <dbReference type="EMBL" id="KAK3207488.1"/>
    </source>
</evidence>
<dbReference type="EMBL" id="WVTA01000009">
    <property type="protein sequence ID" value="KAK3207488.1"/>
    <property type="molecule type" value="Genomic_DNA"/>
</dbReference>
<name>A0AAN6LTU9_9PLEO</name>
<dbReference type="Proteomes" id="UP001280581">
    <property type="component" value="Unassembled WGS sequence"/>
</dbReference>